<evidence type="ECO:0000313" key="2">
    <source>
        <dbReference type="Proteomes" id="UP000005631"/>
    </source>
</evidence>
<dbReference type="Proteomes" id="UP000005631">
    <property type="component" value="Chromosome"/>
</dbReference>
<accession>G8R710</accession>
<protein>
    <recommendedName>
        <fullName evidence="3">Lipoprotein</fullName>
    </recommendedName>
</protein>
<gene>
    <name evidence="1" type="ordered locus">Oweho_2405</name>
</gene>
<organism evidence="1 2">
    <name type="scientific">Owenweeksia hongkongensis (strain DSM 17368 / CIP 108786 / JCM 12287 / NRRL B-23963 / UST20020801)</name>
    <dbReference type="NCBI Taxonomy" id="926562"/>
    <lineage>
        <taxon>Bacteria</taxon>
        <taxon>Pseudomonadati</taxon>
        <taxon>Bacteroidota</taxon>
        <taxon>Flavobacteriia</taxon>
        <taxon>Flavobacteriales</taxon>
        <taxon>Owenweeksiaceae</taxon>
        <taxon>Owenweeksia</taxon>
    </lineage>
</organism>
<reference evidence="1 2" key="1">
    <citation type="journal article" date="2012" name="Stand. Genomic Sci.">
        <title>Genome sequence of the orange-pigmented seawater bacterium Owenweeksia hongkongensis type strain (UST20020801(T)).</title>
        <authorList>
            <person name="Riedel T."/>
            <person name="Held B."/>
            <person name="Nolan M."/>
            <person name="Lucas S."/>
            <person name="Lapidus A."/>
            <person name="Tice H."/>
            <person name="Del Rio T.G."/>
            <person name="Cheng J.F."/>
            <person name="Han C."/>
            <person name="Tapia R."/>
            <person name="Goodwin L.A."/>
            <person name="Pitluck S."/>
            <person name="Liolios K."/>
            <person name="Mavromatis K."/>
            <person name="Pagani I."/>
            <person name="Ivanova N."/>
            <person name="Mikhailova N."/>
            <person name="Pati A."/>
            <person name="Chen A."/>
            <person name="Palaniappan K."/>
            <person name="Rohde M."/>
            <person name="Tindall B.J."/>
            <person name="Detter J.C."/>
            <person name="Goker M."/>
            <person name="Woyke T."/>
            <person name="Bristow J."/>
            <person name="Eisen J.A."/>
            <person name="Markowitz V."/>
            <person name="Hugenholtz P."/>
            <person name="Klenk H.P."/>
            <person name="Kyrpides N.C."/>
        </authorList>
    </citation>
    <scope>NUCLEOTIDE SEQUENCE</scope>
    <source>
        <strain evidence="2">DSM 17368 / JCM 12287 / NRRL B-23963</strain>
    </source>
</reference>
<evidence type="ECO:0000313" key="1">
    <source>
        <dbReference type="EMBL" id="AEV33375.1"/>
    </source>
</evidence>
<keyword evidence="2" id="KW-1185">Reference proteome</keyword>
<dbReference type="RefSeq" id="WP_014202724.1">
    <property type="nucleotide sequence ID" value="NC_016599.1"/>
</dbReference>
<dbReference type="KEGG" id="oho:Oweho_2405"/>
<dbReference type="HOGENOM" id="CLU_1119309_0_0_10"/>
<dbReference type="OrthoDB" id="6077795at2"/>
<sequence length="248" mass="27557">MRIITIFIFTLLVATGCGPSSNLMSSWSGESEEAKKYHKLYVMAMFPNMETRVAVENAMVDALVAKGVRAMVSYDEFPMAGKAKELMGMARDSAMLESVKQSFKEKVIRKEADGIFMISAFDIQKTKEYHQGGPSITIAAPVYGNSYPYPGYGGSSSPYAYGSYYDYYAYNVATAHSEGYYTTSSTYYLQNNLFDVASEQLIYSSQSKTIDYKDLNDESAKLSGLIVEDITAKNVLVTKNVKTKKTED</sequence>
<dbReference type="EMBL" id="CP003156">
    <property type="protein sequence ID" value="AEV33375.1"/>
    <property type="molecule type" value="Genomic_DNA"/>
</dbReference>
<dbReference type="PROSITE" id="PS51257">
    <property type="entry name" value="PROKAR_LIPOPROTEIN"/>
    <property type="match status" value="1"/>
</dbReference>
<dbReference type="STRING" id="926562.Oweho_2405"/>
<evidence type="ECO:0008006" key="3">
    <source>
        <dbReference type="Google" id="ProtNLM"/>
    </source>
</evidence>
<dbReference type="AlphaFoldDB" id="G8R710"/>
<proteinExistence type="predicted"/>
<dbReference type="eggNOG" id="ENOG5031JFP">
    <property type="taxonomic scope" value="Bacteria"/>
</dbReference>
<name>G8R710_OWEHD</name>